<keyword evidence="2 5" id="KW-0645">Protease</keyword>
<name>A0A518RCJ8_9SPHN</name>
<feature type="active site" description="Charge relay system" evidence="5">
    <location>
        <position position="213"/>
    </location>
</feature>
<reference evidence="7 8" key="1">
    <citation type="submission" date="2019-07" db="EMBL/GenBank/DDBJ databases">
        <title>Sphingomonas alkalisoli sp. nov., isolated from rhizosphere soil of Suaedae salsa.</title>
        <authorList>
            <person name="Zhang H."/>
            <person name="Xu L."/>
            <person name="Zhang J.-X."/>
            <person name="Sun J.-Q."/>
        </authorList>
    </citation>
    <scope>NUCLEOTIDE SEQUENCE [LARGE SCALE GENOMIC DNA]</scope>
    <source>
        <strain evidence="7 8">XS-10</strain>
    </source>
</reference>
<dbReference type="InterPro" id="IPR000209">
    <property type="entry name" value="Peptidase_S8/S53_dom"/>
</dbReference>
<dbReference type="Pfam" id="PF00082">
    <property type="entry name" value="Peptidase_S8"/>
    <property type="match status" value="1"/>
</dbReference>
<dbReference type="Gene3D" id="3.40.50.200">
    <property type="entry name" value="Peptidase S8/S53 domain"/>
    <property type="match status" value="1"/>
</dbReference>
<dbReference type="PANTHER" id="PTHR43806">
    <property type="entry name" value="PEPTIDASE S8"/>
    <property type="match status" value="1"/>
</dbReference>
<evidence type="ECO:0000256" key="5">
    <source>
        <dbReference type="PROSITE-ProRule" id="PRU01240"/>
    </source>
</evidence>
<keyword evidence="3 5" id="KW-0378">Hydrolase</keyword>
<evidence type="ECO:0000313" key="8">
    <source>
        <dbReference type="Proteomes" id="UP000318055"/>
    </source>
</evidence>
<evidence type="ECO:0000256" key="3">
    <source>
        <dbReference type="ARBA" id="ARBA00022801"/>
    </source>
</evidence>
<dbReference type="InterPro" id="IPR036852">
    <property type="entry name" value="Peptidase_S8/S53_dom_sf"/>
</dbReference>
<feature type="active site" description="Charge relay system" evidence="5">
    <location>
        <position position="390"/>
    </location>
</feature>
<sequence length="441" mass="45278">MKRMPLFVSSSMTRKKCKSTRCNMLGRGPMTRIGAIGLTLFVAATPGSAQLIPAPQLPGVGGAVDRVTGLAPQVDRTLSDARALVQAQTARMRDLVRRHPDRIALDARGNAARAGELIVLDADAQTIVAAQARGFELLEQVDLAEMAVGYARFATPRGMALAKAEKRLRGIARGKDVSADQLHFASGATAASAPRNISGVKPSGGGGRIGIIDGGVSARTPGLARQQGFAEGAPRPHDHAAAIASILTGDGVVRASAPRARLYVADVYGADPAGGNATAIARALIWMTREKVPVVVISLVGPPNALLARIVVAARKLGTVVVAAVGNDGPAAAPAYPASYAGAISVTGVDARGRPLIEAGRAAKIDYAAPGADLLVGGTDGKARKARGTSFAAPFVAARLSAHLNGDVGRAIRSLDREAQPGNVRRVGRGILCGDCATRPR</sequence>
<feature type="active site" description="Charge relay system" evidence="5">
    <location>
        <position position="239"/>
    </location>
</feature>
<dbReference type="GO" id="GO:0004252">
    <property type="term" value="F:serine-type endopeptidase activity"/>
    <property type="evidence" value="ECO:0007669"/>
    <property type="project" value="UniProtKB-UniRule"/>
</dbReference>
<evidence type="ECO:0000259" key="6">
    <source>
        <dbReference type="Pfam" id="PF00082"/>
    </source>
</evidence>
<feature type="domain" description="Peptidase S8/S53" evidence="6">
    <location>
        <begin position="235"/>
        <end position="398"/>
    </location>
</feature>
<dbReference type="EMBL" id="CP042239">
    <property type="protein sequence ID" value="QDX25188.1"/>
    <property type="molecule type" value="Genomic_DNA"/>
</dbReference>
<comment type="similarity">
    <text evidence="1 5">Belongs to the peptidase S8 family.</text>
</comment>
<evidence type="ECO:0000313" key="7">
    <source>
        <dbReference type="EMBL" id="QDX25188.1"/>
    </source>
</evidence>
<dbReference type="KEGG" id="ssua:FPZ54_03540"/>
<evidence type="ECO:0000256" key="4">
    <source>
        <dbReference type="ARBA" id="ARBA00022825"/>
    </source>
</evidence>
<accession>A0A518RCJ8</accession>
<dbReference type="AlphaFoldDB" id="A0A518RCJ8"/>
<dbReference type="OrthoDB" id="5405281at2"/>
<gene>
    <name evidence="7" type="ORF">FPZ54_03540</name>
</gene>
<dbReference type="PANTHER" id="PTHR43806:SF11">
    <property type="entry name" value="CEREVISIN-RELATED"/>
    <property type="match status" value="1"/>
</dbReference>
<protein>
    <submittedName>
        <fullName evidence="7">S8 family serine peptidase</fullName>
    </submittedName>
</protein>
<keyword evidence="4 5" id="KW-0720">Serine protease</keyword>
<proteinExistence type="inferred from homology"/>
<dbReference type="Proteomes" id="UP000318055">
    <property type="component" value="Chromosome"/>
</dbReference>
<dbReference type="PROSITE" id="PS51892">
    <property type="entry name" value="SUBTILASE"/>
    <property type="match status" value="1"/>
</dbReference>
<organism evidence="7 8">
    <name type="scientific">Sphingomonas suaedae</name>
    <dbReference type="NCBI Taxonomy" id="2599297"/>
    <lineage>
        <taxon>Bacteria</taxon>
        <taxon>Pseudomonadati</taxon>
        <taxon>Pseudomonadota</taxon>
        <taxon>Alphaproteobacteria</taxon>
        <taxon>Sphingomonadales</taxon>
        <taxon>Sphingomonadaceae</taxon>
        <taxon>Sphingomonas</taxon>
    </lineage>
</organism>
<evidence type="ECO:0000256" key="2">
    <source>
        <dbReference type="ARBA" id="ARBA00022670"/>
    </source>
</evidence>
<dbReference type="GO" id="GO:0006508">
    <property type="term" value="P:proteolysis"/>
    <property type="evidence" value="ECO:0007669"/>
    <property type="project" value="UniProtKB-KW"/>
</dbReference>
<evidence type="ECO:0000256" key="1">
    <source>
        <dbReference type="ARBA" id="ARBA00011073"/>
    </source>
</evidence>
<dbReference type="InterPro" id="IPR050131">
    <property type="entry name" value="Peptidase_S8_subtilisin-like"/>
</dbReference>
<dbReference type="SUPFAM" id="SSF52743">
    <property type="entry name" value="Subtilisin-like"/>
    <property type="match status" value="1"/>
</dbReference>
<keyword evidence="8" id="KW-1185">Reference proteome</keyword>